<dbReference type="GO" id="GO:0046872">
    <property type="term" value="F:metal ion binding"/>
    <property type="evidence" value="ECO:0007669"/>
    <property type="project" value="UniProtKB-KW"/>
</dbReference>
<dbReference type="Pfam" id="PF12323">
    <property type="entry name" value="HTH_OrfB_IS605"/>
    <property type="match status" value="1"/>
</dbReference>
<comment type="similarity">
    <text evidence="1">In the C-terminal section; belongs to the transposase 35 family.</text>
</comment>
<dbReference type="RefSeq" id="WP_250869354.1">
    <property type="nucleotide sequence ID" value="NZ_JAGSOI010000097.1"/>
</dbReference>
<name>A0A9E4ZIF2_9EURY</name>
<dbReference type="Pfam" id="PF07282">
    <property type="entry name" value="Cas12f1-like_TNB"/>
    <property type="match status" value="1"/>
</dbReference>
<sequence>MQLTLPIRIQPTQEQESVLWDLSEKCRLIYNFGLTERRDAYKNKTRISYIKQQNGLPTLKQQYPEYTWVYSKVLQGVLKSLDNDYKSFFNLKKNKDKKARSPGFKGKDYFTTMLYNQSGFEISDSNDHIVIRKSMDTRIKRPVSTYIEHDQLYIDLSHKHPSGVPLKFELPATLLEERIFKHAVTIDQVNVYQKGNEFYISITYDVPSIKFNNNDAYLAIDIGVSKQTMINSDGNFTELINRRPDKYWEPKINQVQSRRDHCLKNSRKWNLLHGNLKKIKRRSSDQLCDNQHKITKRIIGNTDANVIVIGKLDVKSMAASKPDDKKYNKSVHRGTHNSGHMGRFAQFLTYKAEAMGKRIIRIDESYTSKMCCVCGSLKDMSLNDRTYECEVCGNVLDRDCNSSVNILLRYFKHNALWTSYRQTVDNLRQTGLQIGIIPNGMISK</sequence>
<keyword evidence="2" id="KW-0815">Transposition</keyword>
<dbReference type="Proteomes" id="UP001056766">
    <property type="component" value="Unassembled WGS sequence"/>
</dbReference>
<organism evidence="10 11">
    <name type="scientific">Methanococcoides seepicolus</name>
    <dbReference type="NCBI Taxonomy" id="2828780"/>
    <lineage>
        <taxon>Archaea</taxon>
        <taxon>Methanobacteriati</taxon>
        <taxon>Methanobacteriota</taxon>
        <taxon>Stenosarchaea group</taxon>
        <taxon>Methanomicrobia</taxon>
        <taxon>Methanosarcinales</taxon>
        <taxon>Methanosarcinaceae</taxon>
        <taxon>Methanococcoides</taxon>
    </lineage>
</organism>
<keyword evidence="11" id="KW-1185">Reference proteome</keyword>
<evidence type="ECO:0000256" key="5">
    <source>
        <dbReference type="ARBA" id="ARBA00023125"/>
    </source>
</evidence>
<evidence type="ECO:0000259" key="8">
    <source>
        <dbReference type="Pfam" id="PF07282"/>
    </source>
</evidence>
<evidence type="ECO:0000256" key="4">
    <source>
        <dbReference type="ARBA" id="ARBA00022833"/>
    </source>
</evidence>
<keyword evidence="5" id="KW-0238">DNA-binding</keyword>
<feature type="domain" description="Transposase putative helix-turn-helix" evidence="9">
    <location>
        <begin position="1"/>
        <end position="43"/>
    </location>
</feature>
<evidence type="ECO:0000313" key="11">
    <source>
        <dbReference type="Proteomes" id="UP001056766"/>
    </source>
</evidence>
<dbReference type="EMBL" id="JAGSOI010000097">
    <property type="protein sequence ID" value="MCM1987952.1"/>
    <property type="molecule type" value="Genomic_DNA"/>
</dbReference>
<dbReference type="InterPro" id="IPR051491">
    <property type="entry name" value="Recombinase/Transposase-rel"/>
</dbReference>
<reference evidence="10" key="1">
    <citation type="journal article" date="2021" name="mSystems">
        <title>Bacteria and Archaea Synergistically Convert Glycine Betaine to Biogenic Methane in the Formosa Cold Seep of the South China Sea.</title>
        <authorList>
            <person name="Li L."/>
            <person name="Zhang W."/>
            <person name="Zhang S."/>
            <person name="Song L."/>
            <person name="Sun Q."/>
            <person name="Zhang H."/>
            <person name="Xiang H."/>
            <person name="Dong X."/>
        </authorList>
    </citation>
    <scope>NUCLEOTIDE SEQUENCE</scope>
    <source>
        <strain evidence="10">LLY</strain>
    </source>
</reference>
<evidence type="ECO:0000256" key="3">
    <source>
        <dbReference type="ARBA" id="ARBA00022723"/>
    </source>
</evidence>
<dbReference type="GO" id="GO:0032196">
    <property type="term" value="P:transposition"/>
    <property type="evidence" value="ECO:0007669"/>
    <property type="project" value="UniProtKB-KW"/>
</dbReference>
<dbReference type="PANTHER" id="PTHR36172">
    <property type="match status" value="1"/>
</dbReference>
<feature type="domain" description="Probable transposase IS891/IS1136/IS1341" evidence="7">
    <location>
        <begin position="209"/>
        <end position="319"/>
    </location>
</feature>
<dbReference type="Pfam" id="PF01385">
    <property type="entry name" value="OrfB_IS605"/>
    <property type="match status" value="1"/>
</dbReference>
<comment type="caution">
    <text evidence="10">The sequence shown here is derived from an EMBL/GenBank/DDBJ whole genome shotgun (WGS) entry which is preliminary data.</text>
</comment>
<feature type="domain" description="Cas12f1-like TNB" evidence="8">
    <location>
        <begin position="342"/>
        <end position="406"/>
    </location>
</feature>
<dbReference type="NCBIfam" id="NF040570">
    <property type="entry name" value="guided_TnpB"/>
    <property type="match status" value="1"/>
</dbReference>
<gene>
    <name evidence="10" type="ORF">KDK67_13395</name>
</gene>
<dbReference type="GO" id="GO:0003677">
    <property type="term" value="F:DNA binding"/>
    <property type="evidence" value="ECO:0007669"/>
    <property type="project" value="UniProtKB-KW"/>
</dbReference>
<protein>
    <submittedName>
        <fullName evidence="10">Transposase</fullName>
    </submittedName>
</protein>
<dbReference type="AlphaFoldDB" id="A0A9E4ZIF2"/>
<evidence type="ECO:0000256" key="1">
    <source>
        <dbReference type="ARBA" id="ARBA00008761"/>
    </source>
</evidence>
<evidence type="ECO:0000313" key="10">
    <source>
        <dbReference type="EMBL" id="MCM1987952.1"/>
    </source>
</evidence>
<dbReference type="NCBIfam" id="TIGR01766">
    <property type="entry name" value="IS200/IS605 family accessory protein TnpB-like domain"/>
    <property type="match status" value="1"/>
</dbReference>
<evidence type="ECO:0000259" key="7">
    <source>
        <dbReference type="Pfam" id="PF01385"/>
    </source>
</evidence>
<dbReference type="InterPro" id="IPR001959">
    <property type="entry name" value="Transposase"/>
</dbReference>
<dbReference type="InterPro" id="IPR010095">
    <property type="entry name" value="Cas12f1-like_TNB"/>
</dbReference>
<dbReference type="InterPro" id="IPR021027">
    <property type="entry name" value="Transposase_put_HTH"/>
</dbReference>
<proteinExistence type="inferred from homology"/>
<keyword evidence="3" id="KW-0479">Metal-binding</keyword>
<keyword evidence="6" id="KW-0233">DNA recombination</keyword>
<evidence type="ECO:0000256" key="6">
    <source>
        <dbReference type="ARBA" id="ARBA00023172"/>
    </source>
</evidence>
<evidence type="ECO:0000259" key="9">
    <source>
        <dbReference type="Pfam" id="PF12323"/>
    </source>
</evidence>
<dbReference type="GO" id="GO:0006310">
    <property type="term" value="P:DNA recombination"/>
    <property type="evidence" value="ECO:0007669"/>
    <property type="project" value="UniProtKB-KW"/>
</dbReference>
<dbReference type="PANTHER" id="PTHR36172:SF1">
    <property type="entry name" value="RESOLVASE-RELATED"/>
    <property type="match status" value="1"/>
</dbReference>
<accession>A0A9E4ZIF2</accession>
<keyword evidence="4" id="KW-0862">Zinc</keyword>
<reference evidence="10" key="2">
    <citation type="submission" date="2021-04" db="EMBL/GenBank/DDBJ databases">
        <authorList>
            <person name="Dong X."/>
        </authorList>
    </citation>
    <scope>NUCLEOTIDE SEQUENCE</scope>
    <source>
        <strain evidence="10">LLY</strain>
    </source>
</reference>
<evidence type="ECO:0000256" key="2">
    <source>
        <dbReference type="ARBA" id="ARBA00022578"/>
    </source>
</evidence>